<evidence type="ECO:0000313" key="3">
    <source>
        <dbReference type="Proteomes" id="UP000051442"/>
    </source>
</evidence>
<dbReference type="PANTHER" id="PTHR43679">
    <property type="entry name" value="OCTANOYLTRANSFERASE LIPM-RELATED"/>
    <property type="match status" value="1"/>
</dbReference>
<dbReference type="OrthoDB" id="2080934at2"/>
<dbReference type="STRING" id="1423804.FD14_GL001164"/>
<reference evidence="2 3" key="1">
    <citation type="journal article" date="2015" name="Genome Announc.">
        <title>Expanding the biotechnology potential of lactobacilli through comparative genomics of 213 strains and associated genera.</title>
        <authorList>
            <person name="Sun Z."/>
            <person name="Harris H.M."/>
            <person name="McCann A."/>
            <person name="Guo C."/>
            <person name="Argimon S."/>
            <person name="Zhang W."/>
            <person name="Yang X."/>
            <person name="Jeffery I.B."/>
            <person name="Cooney J.C."/>
            <person name="Kagawa T.F."/>
            <person name="Liu W."/>
            <person name="Song Y."/>
            <person name="Salvetti E."/>
            <person name="Wrobel A."/>
            <person name="Rasinkangas P."/>
            <person name="Parkhill J."/>
            <person name="Rea M.C."/>
            <person name="O'Sullivan O."/>
            <person name="Ritari J."/>
            <person name="Douillard F.P."/>
            <person name="Paul Ross R."/>
            <person name="Yang R."/>
            <person name="Briner A.E."/>
            <person name="Felis G.E."/>
            <person name="de Vos W.M."/>
            <person name="Barrangou R."/>
            <person name="Klaenhammer T.R."/>
            <person name="Caufield P.W."/>
            <person name="Cui Y."/>
            <person name="Zhang H."/>
            <person name="O'Toole P.W."/>
        </authorList>
    </citation>
    <scope>NUCLEOTIDE SEQUENCE [LARGE SCALE GENOMIC DNA]</scope>
    <source>
        <strain evidence="2 3">DSM 23365</strain>
    </source>
</reference>
<protein>
    <submittedName>
        <fullName evidence="2">Lipoate-protein ligase A</fullName>
    </submittedName>
</protein>
<dbReference type="PATRIC" id="fig|1423804.4.peg.1249"/>
<keyword evidence="3" id="KW-1185">Reference proteome</keyword>
<organism evidence="2 3">
    <name type="scientific">Secundilactobacillus similis DSM 23365 = JCM 2765</name>
    <dbReference type="NCBI Taxonomy" id="1423804"/>
    <lineage>
        <taxon>Bacteria</taxon>
        <taxon>Bacillati</taxon>
        <taxon>Bacillota</taxon>
        <taxon>Bacilli</taxon>
        <taxon>Lactobacillales</taxon>
        <taxon>Lactobacillaceae</taxon>
        <taxon>Secundilactobacillus</taxon>
    </lineage>
</organism>
<dbReference type="GO" id="GO:0016874">
    <property type="term" value="F:ligase activity"/>
    <property type="evidence" value="ECO:0007669"/>
    <property type="project" value="UniProtKB-KW"/>
</dbReference>
<dbReference type="InterPro" id="IPR050664">
    <property type="entry name" value="Octanoyltrans_LipM/LipL"/>
</dbReference>
<dbReference type="GO" id="GO:0016740">
    <property type="term" value="F:transferase activity"/>
    <property type="evidence" value="ECO:0007669"/>
    <property type="project" value="UniProtKB-ARBA"/>
</dbReference>
<dbReference type="GO" id="GO:0009249">
    <property type="term" value="P:protein lipoylation"/>
    <property type="evidence" value="ECO:0007669"/>
    <property type="project" value="UniProtKB-ARBA"/>
</dbReference>
<dbReference type="AlphaFoldDB" id="A0A0R2EY91"/>
<dbReference type="PANTHER" id="PTHR43679:SF2">
    <property type="entry name" value="OCTANOYL-[GCVH]:PROTEIN N-OCTANOYLTRANSFERASE"/>
    <property type="match status" value="1"/>
</dbReference>
<evidence type="ECO:0000259" key="1">
    <source>
        <dbReference type="PROSITE" id="PS51733"/>
    </source>
</evidence>
<dbReference type="RefSeq" id="WP_057152048.1">
    <property type="nucleotide sequence ID" value="NZ_AYZM01000119.1"/>
</dbReference>
<dbReference type="PROSITE" id="PS51733">
    <property type="entry name" value="BPL_LPL_CATALYTIC"/>
    <property type="match status" value="1"/>
</dbReference>
<proteinExistence type="predicted"/>
<dbReference type="Gene3D" id="3.30.930.10">
    <property type="entry name" value="Bira Bifunctional Protein, Domain 2"/>
    <property type="match status" value="1"/>
</dbReference>
<comment type="caution">
    <text evidence="2">The sequence shown here is derived from an EMBL/GenBank/DDBJ whole genome shotgun (WGS) entry which is preliminary data.</text>
</comment>
<sequence>MTNQQLFSSLQLIDTPLTATDKLAAFGLTNALLDVAATQNTAILHFWTLPPTLILGLKDRHLPALTAALGDVASQGYDYFIRNSGGLAVVSDGGILNVSLFIPQLTDDHLSVDDGYALMKRVMQQTFPSLTIENYEITHSYCPGDFDLSVDGKKIAGISQRRSPSALVVMAYLSVSGDQQFRGKLVKQFYETGLNDQPNTWGFPDVWPESMINVADALKQPLTLDDVKGAIRNTFEQSGIAIDTTSLTQTMQTPDFQALYAKELQKMTKRQIGL</sequence>
<dbReference type="Proteomes" id="UP000051442">
    <property type="component" value="Unassembled WGS sequence"/>
</dbReference>
<dbReference type="GO" id="GO:0140096">
    <property type="term" value="F:catalytic activity, acting on a protein"/>
    <property type="evidence" value="ECO:0007669"/>
    <property type="project" value="UniProtKB-ARBA"/>
</dbReference>
<keyword evidence="2" id="KW-0436">Ligase</keyword>
<dbReference type="InterPro" id="IPR045864">
    <property type="entry name" value="aa-tRNA-synth_II/BPL/LPL"/>
</dbReference>
<feature type="domain" description="BPL/LPL catalytic" evidence="1">
    <location>
        <begin position="38"/>
        <end position="243"/>
    </location>
</feature>
<gene>
    <name evidence="2" type="ORF">FD14_GL001164</name>
</gene>
<dbReference type="InterPro" id="IPR004143">
    <property type="entry name" value="BPL_LPL_catalytic"/>
</dbReference>
<dbReference type="CDD" id="cd16443">
    <property type="entry name" value="LplA"/>
    <property type="match status" value="1"/>
</dbReference>
<dbReference type="EMBL" id="AYZM01000119">
    <property type="protein sequence ID" value="KRN21297.1"/>
    <property type="molecule type" value="Genomic_DNA"/>
</dbReference>
<dbReference type="Pfam" id="PF21948">
    <property type="entry name" value="LplA-B_cat"/>
    <property type="match status" value="1"/>
</dbReference>
<accession>A0A0R2EY91</accession>
<name>A0A0R2EY91_9LACO</name>
<evidence type="ECO:0000313" key="2">
    <source>
        <dbReference type="EMBL" id="KRN21297.1"/>
    </source>
</evidence>
<dbReference type="SUPFAM" id="SSF55681">
    <property type="entry name" value="Class II aaRS and biotin synthetases"/>
    <property type="match status" value="1"/>
</dbReference>